<dbReference type="eggNOG" id="COG1544">
    <property type="taxonomic scope" value="Bacteria"/>
</dbReference>
<reference evidence="1 2" key="1">
    <citation type="submission" date="2012-02" db="EMBL/GenBank/DDBJ databases">
        <title>Shotgun genome sequence of Phaeospirillum photometricum DSM 122.</title>
        <authorList>
            <person name="Duquesne K."/>
            <person name="Sturgis J."/>
        </authorList>
    </citation>
    <scope>NUCLEOTIDE SEQUENCE [LARGE SCALE GENOMIC DNA]</scope>
    <source>
        <strain evidence="2">DSM122</strain>
    </source>
</reference>
<evidence type="ECO:0000313" key="1">
    <source>
        <dbReference type="EMBL" id="CCG07237.1"/>
    </source>
</evidence>
<protein>
    <submittedName>
        <fullName evidence="1">Ribosomal subunit interface protein, putative</fullName>
    </submittedName>
</protein>
<organism evidence="1 2">
    <name type="scientific">Pararhodospirillum photometricum DSM 122</name>
    <dbReference type="NCBI Taxonomy" id="1150469"/>
    <lineage>
        <taxon>Bacteria</taxon>
        <taxon>Pseudomonadati</taxon>
        <taxon>Pseudomonadota</taxon>
        <taxon>Alphaproteobacteria</taxon>
        <taxon>Rhodospirillales</taxon>
        <taxon>Rhodospirillaceae</taxon>
        <taxon>Pararhodospirillum</taxon>
    </lineage>
</organism>
<sequence>MLLTSLRESSMQSPAQIVFHGIDHSDAVEERIREKLAKLEQFHKNITSSRVVVELHHKNTSHVHKRGEPFLISVFVAVPGEDLVARSDRGKESDELKAHEDIGVALRDAFDSMERQLRDLADRRKTELKSVDQKVIAE</sequence>
<evidence type="ECO:0000313" key="2">
    <source>
        <dbReference type="Proteomes" id="UP000033220"/>
    </source>
</evidence>
<dbReference type="CDD" id="cd00552">
    <property type="entry name" value="RaiA"/>
    <property type="match status" value="1"/>
</dbReference>
<dbReference type="Gene3D" id="3.30.160.100">
    <property type="entry name" value="Ribosome hibernation promotion factor-like"/>
    <property type="match status" value="1"/>
</dbReference>
<accession>H6SPW7</accession>
<gene>
    <name evidence="1" type="ORF">RSPPHO_00611</name>
</gene>
<dbReference type="STRING" id="1150469.RSPPHO_00611"/>
<dbReference type="InterPro" id="IPR003489">
    <property type="entry name" value="RHF/RaiA"/>
</dbReference>
<keyword evidence="2" id="KW-1185">Reference proteome</keyword>
<dbReference type="InterPro" id="IPR036567">
    <property type="entry name" value="RHF-like"/>
</dbReference>
<dbReference type="PATRIC" id="fig|1150469.3.peg.712"/>
<dbReference type="AlphaFoldDB" id="H6SPW7"/>
<dbReference type="Proteomes" id="UP000033220">
    <property type="component" value="Chromosome DSM 122"/>
</dbReference>
<proteinExistence type="predicted"/>
<dbReference type="Pfam" id="PF02482">
    <property type="entry name" value="Ribosomal_S30AE"/>
    <property type="match status" value="1"/>
</dbReference>
<dbReference type="HOGENOM" id="CLU_112793_1_0_5"/>
<dbReference type="SUPFAM" id="SSF69754">
    <property type="entry name" value="Ribosome binding protein Y (YfiA homologue)"/>
    <property type="match status" value="1"/>
</dbReference>
<dbReference type="EMBL" id="HE663493">
    <property type="protein sequence ID" value="CCG07237.1"/>
    <property type="molecule type" value="Genomic_DNA"/>
</dbReference>
<name>H6SPW7_PARPM</name>
<dbReference type="KEGG" id="rpm:RSPPHO_00611"/>